<dbReference type="Proteomes" id="UP000034097">
    <property type="component" value="Unassembled WGS sequence"/>
</dbReference>
<sequence length="130" mass="14578">MKLLIAVSDITSDPVGAELENIGYSLGVMNMRDVLLLIEPWIAADGQSAMFSITPENAFEMTRLFYALAVINLACFMLEEFSIPSMETGMAQRMKRIHPQAEHEKMMNNYLFQVGRITSQYGLSRYSAGS</sequence>
<comment type="caution">
    <text evidence="1">The sequence shown here is derived from an EMBL/GenBank/DDBJ whole genome shotgun (WGS) entry which is preliminary data.</text>
</comment>
<dbReference type="PATRIC" id="fig|1618402.3.peg.245"/>
<evidence type="ECO:0000313" key="2">
    <source>
        <dbReference type="Proteomes" id="UP000034097"/>
    </source>
</evidence>
<reference evidence="1 2" key="1">
    <citation type="journal article" date="2015" name="Nature">
        <title>rRNA introns, odd ribosomes, and small enigmatic genomes across a large radiation of phyla.</title>
        <authorList>
            <person name="Brown C.T."/>
            <person name="Hug L.A."/>
            <person name="Thomas B.C."/>
            <person name="Sharon I."/>
            <person name="Castelle C.J."/>
            <person name="Singh A."/>
            <person name="Wilkins M.J."/>
            <person name="Williams K.H."/>
            <person name="Banfield J.F."/>
        </authorList>
    </citation>
    <scope>NUCLEOTIDE SEQUENCE [LARGE SCALE GENOMIC DNA]</scope>
</reference>
<dbReference type="EMBL" id="LCHQ01000006">
    <property type="protein sequence ID" value="KKT39235.1"/>
    <property type="molecule type" value="Genomic_DNA"/>
</dbReference>
<name>A0A0G1GX77_9BACT</name>
<accession>A0A0G1GX77</accession>
<gene>
    <name evidence="1" type="ORF">UW26_C0006G0018</name>
</gene>
<organism evidence="1 2">
    <name type="scientific">Candidatus Collierbacteria bacterium GW2011_GWF1_44_12</name>
    <dbReference type="NCBI Taxonomy" id="1618402"/>
    <lineage>
        <taxon>Bacteria</taxon>
        <taxon>Candidatus Collieribacteriota</taxon>
    </lineage>
</organism>
<dbReference type="AlphaFoldDB" id="A0A0G1GX77"/>
<protein>
    <submittedName>
        <fullName evidence="1">Uncharacterized protein</fullName>
    </submittedName>
</protein>
<proteinExistence type="predicted"/>
<evidence type="ECO:0000313" key="1">
    <source>
        <dbReference type="EMBL" id="KKT39235.1"/>
    </source>
</evidence>